<dbReference type="GO" id="GO:0003824">
    <property type="term" value="F:catalytic activity"/>
    <property type="evidence" value="ECO:0007669"/>
    <property type="project" value="InterPro"/>
</dbReference>
<dbReference type="PANTHER" id="PTHR11079">
    <property type="entry name" value="CYTOSINE DEAMINASE FAMILY MEMBER"/>
    <property type="match status" value="1"/>
</dbReference>
<evidence type="ECO:0000313" key="2">
    <source>
        <dbReference type="EMBL" id="WHI60134.1"/>
    </source>
</evidence>
<gene>
    <name evidence="2" type="ORF">PYH69_00340</name>
</gene>
<dbReference type="PROSITE" id="PS51747">
    <property type="entry name" value="CYT_DCMP_DEAMINASES_2"/>
    <property type="match status" value="1"/>
</dbReference>
<dbReference type="PANTHER" id="PTHR11079:SF179">
    <property type="entry name" value="TRNA(ADENINE(34)) DEAMINASE, CHLOROPLASTIC"/>
    <property type="match status" value="1"/>
</dbReference>
<organism evidence="2 3">
    <name type="scientific">Mammaliicoccus lentus</name>
    <name type="common">Staphylococcus lentus</name>
    <dbReference type="NCBI Taxonomy" id="42858"/>
    <lineage>
        <taxon>Bacteria</taxon>
        <taxon>Bacillati</taxon>
        <taxon>Bacillota</taxon>
        <taxon>Bacilli</taxon>
        <taxon>Bacillales</taxon>
        <taxon>Staphylococcaceae</taxon>
        <taxon>Mammaliicoccus</taxon>
    </lineage>
</organism>
<dbReference type="InterPro" id="IPR002125">
    <property type="entry name" value="CMP_dCMP_dom"/>
</dbReference>
<dbReference type="SUPFAM" id="SSF53927">
    <property type="entry name" value="Cytidine deaminase-like"/>
    <property type="match status" value="1"/>
</dbReference>
<dbReference type="AlphaFoldDB" id="A0AAX3W5T0"/>
<dbReference type="InterPro" id="IPR016193">
    <property type="entry name" value="Cytidine_deaminase-like"/>
</dbReference>
<accession>A0AAX3W5T0</accession>
<dbReference type="EMBL" id="CP118848">
    <property type="protein sequence ID" value="WHI60134.1"/>
    <property type="molecule type" value="Genomic_DNA"/>
</dbReference>
<feature type="domain" description="CMP/dCMP-type deaminase" evidence="1">
    <location>
        <begin position="4"/>
        <end position="120"/>
    </location>
</feature>
<dbReference type="Proteomes" id="UP001223261">
    <property type="component" value="Chromosome"/>
</dbReference>
<evidence type="ECO:0000313" key="3">
    <source>
        <dbReference type="Proteomes" id="UP001223261"/>
    </source>
</evidence>
<dbReference type="Gene3D" id="3.40.140.10">
    <property type="entry name" value="Cytidine Deaminase, domain 2"/>
    <property type="match status" value="1"/>
</dbReference>
<reference evidence="2" key="1">
    <citation type="journal article" date="2023" name="Antibiotics">
        <title>Prevalence and Molecular Characterization of Methicillin-Resistant Staphylococci (MRS) and Mammaliicocci (MRM) in Dromedary Camels from Algeria: First Detection of SCCmec-mecC Hybrid in Methicillin-Resistant Mammaliicoccus lentus.</title>
        <authorList>
            <person name="Belhout C."/>
            <person name="Boyen F."/>
            <person name="Vereecke N."/>
            <person name="Theuns S."/>
            <person name="Taibi N."/>
            <person name="Stegger M."/>
            <person name="de la Fe-Rodriguez P.Y."/>
            <person name="Bouayad L."/>
            <person name="Elgroud R."/>
            <person name="Butaye P."/>
        </authorList>
    </citation>
    <scope>NUCLEOTIDE SEQUENCE</scope>
    <source>
        <strain evidence="2">7048</strain>
    </source>
</reference>
<dbReference type="Pfam" id="PF00383">
    <property type="entry name" value="dCMP_cyt_deam_1"/>
    <property type="match status" value="1"/>
</dbReference>
<dbReference type="RefSeq" id="WP_282862353.1">
    <property type="nucleotide sequence ID" value="NZ_CP118848.1"/>
</dbReference>
<proteinExistence type="predicted"/>
<name>A0AAX3W5T0_MAMLE</name>
<protein>
    <submittedName>
        <fullName evidence="2">Nucleoside deaminase</fullName>
    </submittedName>
</protein>
<dbReference type="CDD" id="cd01285">
    <property type="entry name" value="nucleoside_deaminase"/>
    <property type="match status" value="1"/>
</dbReference>
<sequence length="159" mass="17481">MVSKSDITFLERCVELAEQALNKGDEPFGSIIVSSEGNILFEDHNRVSGGDHTKHPEFEIARWAANHLSPEERKSATVYTSGEHCPMCAAAHGWVGLGRIVYASSSEQLGKWLSDMGVPQSPVKSLPIQQIIENADVDGPVDELAEKVHTLHLKLHEKN</sequence>
<evidence type="ECO:0000259" key="1">
    <source>
        <dbReference type="PROSITE" id="PS51747"/>
    </source>
</evidence>